<dbReference type="InterPro" id="IPR007528">
    <property type="entry name" value="RINT1_Tip20"/>
</dbReference>
<protein>
    <submittedName>
        <fullName evidence="1">RAD50-interacting protein 1</fullName>
    </submittedName>
</protein>
<dbReference type="PANTHER" id="PTHR13520">
    <property type="entry name" value="RAD50-INTERACTING PROTEIN 1 RINT-1"/>
    <property type="match status" value="1"/>
</dbReference>
<dbReference type="GO" id="GO:0060628">
    <property type="term" value="P:regulation of ER to Golgi vesicle-mediated transport"/>
    <property type="evidence" value="ECO:0007669"/>
    <property type="project" value="TreeGrafter"/>
</dbReference>
<evidence type="ECO:0000313" key="1">
    <source>
        <dbReference type="EMBL" id="MDE49093.1"/>
    </source>
</evidence>
<accession>A0A6G1SGQ6</accession>
<dbReference type="PROSITE" id="PS51386">
    <property type="entry name" value="RINT1_TIP20"/>
    <property type="match status" value="1"/>
</dbReference>
<dbReference type="GO" id="GO:0070939">
    <property type="term" value="C:Dsl1/NZR complex"/>
    <property type="evidence" value="ECO:0007669"/>
    <property type="project" value="InterPro"/>
</dbReference>
<dbReference type="GO" id="GO:0006890">
    <property type="term" value="P:retrograde vesicle-mediated transport, Golgi to endoplasmic reticulum"/>
    <property type="evidence" value="ECO:0007669"/>
    <property type="project" value="InterPro"/>
</dbReference>
<dbReference type="EMBL" id="GGYP01004322">
    <property type="protein sequence ID" value="MDE49093.1"/>
    <property type="molecule type" value="Transcribed_RNA"/>
</dbReference>
<organism evidence="1">
    <name type="scientific">Aceria tosichella</name>
    <name type="common">wheat curl mite</name>
    <dbReference type="NCBI Taxonomy" id="561515"/>
    <lineage>
        <taxon>Eukaryota</taxon>
        <taxon>Metazoa</taxon>
        <taxon>Ecdysozoa</taxon>
        <taxon>Arthropoda</taxon>
        <taxon>Chelicerata</taxon>
        <taxon>Arachnida</taxon>
        <taxon>Acari</taxon>
        <taxon>Acariformes</taxon>
        <taxon>Trombidiformes</taxon>
        <taxon>Prostigmata</taxon>
        <taxon>Eupodina</taxon>
        <taxon>Eriophyoidea</taxon>
        <taxon>Eriophyidae</taxon>
        <taxon>Eriophyinae</taxon>
        <taxon>Aceriini</taxon>
        <taxon>Aceria</taxon>
    </lineage>
</organism>
<dbReference type="Pfam" id="PF04437">
    <property type="entry name" value="RINT1_TIP1"/>
    <property type="match status" value="1"/>
</dbReference>
<proteinExistence type="predicted"/>
<sequence length="365" mass="43200">MDSLREYIEPIKKKWVYHFIVSQKTSVIEKPEWYLNQTLKWIYEHIDIVEAEAKKASTNESQARQQFIKYMLELAHMRLSKDMTKLTTTINDSPHSEAILIHTYNEVIQFVKIIRQLLGDRYQNDLNDKQDLMAVFADQVLFERIDQVEWEYSKKNLREITSCDSRWEPVLEGDYVDHYKIPRCVDRFLLQIRSISERVDCFRQLDCKFRLIDLQVSLFNKLLSFMKKSEPLTASKNMISDILLFSDDSEINLSRLSRVLNGVNFLRLILKEKCFISPDVSDELDKELKSRLDKATKDYVTYFNGLIVKVINDYEQSGCDLQEFLDFIKPKLAKDIFELVRDEALKKDQTRHTETMFKGLSLGRE</sequence>
<name>A0A6G1SGQ6_9ACAR</name>
<dbReference type="GO" id="GO:0006888">
    <property type="term" value="P:endoplasmic reticulum to Golgi vesicle-mediated transport"/>
    <property type="evidence" value="ECO:0007669"/>
    <property type="project" value="InterPro"/>
</dbReference>
<dbReference type="AlphaFoldDB" id="A0A6G1SGQ6"/>
<reference evidence="1" key="1">
    <citation type="submission" date="2018-10" db="EMBL/GenBank/DDBJ databases">
        <title>Transcriptome assembly of Aceria tosichella (Wheat curl mite) Type 2.</title>
        <authorList>
            <person name="Scully E.D."/>
            <person name="Geib S.M."/>
            <person name="Palmer N.A."/>
            <person name="Gupta A.K."/>
            <person name="Sarath G."/>
            <person name="Tatineni S."/>
        </authorList>
    </citation>
    <scope>NUCLEOTIDE SEQUENCE</scope>
    <source>
        <strain evidence="1">LincolnNE</strain>
    </source>
</reference>
<dbReference type="PANTHER" id="PTHR13520:SF0">
    <property type="entry name" value="RAD50-INTERACTING PROTEIN 1"/>
    <property type="match status" value="1"/>
</dbReference>
<gene>
    <name evidence="1" type="primary">Rint1</name>
    <name evidence="1" type="ORF">g.17536</name>
</gene>